<reference evidence="3 4" key="1">
    <citation type="submission" date="2021-01" db="EMBL/GenBank/DDBJ databases">
        <title>Whole genome shotgun sequence of Planotetraspora mira NBRC 15435.</title>
        <authorList>
            <person name="Komaki H."/>
            <person name="Tamura T."/>
        </authorList>
    </citation>
    <scope>NUCLEOTIDE SEQUENCE [LARGE SCALE GENOMIC DNA]</scope>
    <source>
        <strain evidence="3 4">NBRC 15435</strain>
    </source>
</reference>
<dbReference type="RefSeq" id="WP_203954514.1">
    <property type="nucleotide sequence ID" value="NZ_BOOO01000020.1"/>
</dbReference>
<sequence>MFATVVTQFVTHEGTVSNLFKMDWIPLLSTVLGAVIGVGATLVADWTRASRSEREGDRAIKRQVYGDYLAALSLTRHNLRVAARLSVASVDDRARLAFDAFKDARAYEMRYQVALVAPDQVIEASTSAFNALRSLRDLVEGGGGTHDDPAYRAAQDQWANRFAELRHCMRGDLDRNKRRGTVIIRQHPANSQAVGGAHHDAEGLGRR</sequence>
<feature type="region of interest" description="Disordered" evidence="1">
    <location>
        <begin position="186"/>
        <end position="207"/>
    </location>
</feature>
<keyword evidence="2" id="KW-0472">Membrane</keyword>
<comment type="caution">
    <text evidence="3">The sequence shown here is derived from an EMBL/GenBank/DDBJ whole genome shotgun (WGS) entry which is preliminary data.</text>
</comment>
<dbReference type="Proteomes" id="UP000650628">
    <property type="component" value="Unassembled WGS sequence"/>
</dbReference>
<gene>
    <name evidence="3" type="ORF">Pmi06nite_39880</name>
</gene>
<dbReference type="EMBL" id="BOOO01000020">
    <property type="protein sequence ID" value="GII30546.1"/>
    <property type="molecule type" value="Genomic_DNA"/>
</dbReference>
<proteinExistence type="predicted"/>
<evidence type="ECO:0000256" key="2">
    <source>
        <dbReference type="SAM" id="Phobius"/>
    </source>
</evidence>
<name>A0A8J3X7P5_9ACTN</name>
<accession>A0A8J3X7P5</accession>
<feature type="transmembrane region" description="Helical" evidence="2">
    <location>
        <begin position="24"/>
        <end position="44"/>
    </location>
</feature>
<evidence type="ECO:0000256" key="1">
    <source>
        <dbReference type="SAM" id="MobiDB-lite"/>
    </source>
</evidence>
<dbReference type="AlphaFoldDB" id="A0A8J3X7P5"/>
<evidence type="ECO:0000313" key="3">
    <source>
        <dbReference type="EMBL" id="GII30546.1"/>
    </source>
</evidence>
<keyword evidence="2" id="KW-1133">Transmembrane helix</keyword>
<evidence type="ECO:0000313" key="4">
    <source>
        <dbReference type="Proteomes" id="UP000650628"/>
    </source>
</evidence>
<protein>
    <submittedName>
        <fullName evidence="3">Uncharacterized protein</fullName>
    </submittedName>
</protein>
<keyword evidence="2" id="KW-0812">Transmembrane</keyword>
<organism evidence="3 4">
    <name type="scientific">Planotetraspora mira</name>
    <dbReference type="NCBI Taxonomy" id="58121"/>
    <lineage>
        <taxon>Bacteria</taxon>
        <taxon>Bacillati</taxon>
        <taxon>Actinomycetota</taxon>
        <taxon>Actinomycetes</taxon>
        <taxon>Streptosporangiales</taxon>
        <taxon>Streptosporangiaceae</taxon>
        <taxon>Planotetraspora</taxon>
    </lineage>
</organism>
<keyword evidence="4" id="KW-1185">Reference proteome</keyword>
<feature type="compositionally biased region" description="Basic and acidic residues" evidence="1">
    <location>
        <begin position="197"/>
        <end position="207"/>
    </location>
</feature>